<dbReference type="EMBL" id="BJVA01000005">
    <property type="protein sequence ID" value="GEK95936.1"/>
    <property type="molecule type" value="Genomic_DNA"/>
</dbReference>
<evidence type="ECO:0000313" key="2">
    <source>
        <dbReference type="Proteomes" id="UP000321079"/>
    </source>
</evidence>
<protein>
    <submittedName>
        <fullName evidence="1">Uncharacterized protein</fullName>
    </submittedName>
</protein>
<organism evidence="1 2">
    <name type="scientific">Gluconobacter kanchanaburiensis NBRC 103587</name>
    <dbReference type="NCBI Taxonomy" id="1307948"/>
    <lineage>
        <taxon>Bacteria</taxon>
        <taxon>Pseudomonadati</taxon>
        <taxon>Pseudomonadota</taxon>
        <taxon>Alphaproteobacteria</taxon>
        <taxon>Acetobacterales</taxon>
        <taxon>Acetobacteraceae</taxon>
        <taxon>Gluconobacter</taxon>
    </lineage>
</organism>
<sequence>MSLELSNLYIRPCPCPFCLLFEASDVTGWIYLDQVLLYRQAKQDAEDSQPPISGGWPVREAIDDSSDVLGLEVRNMEGGKILPHHPQDDVAVPDLC</sequence>
<keyword evidence="2" id="KW-1185">Reference proteome</keyword>
<evidence type="ECO:0000313" key="1">
    <source>
        <dbReference type="EMBL" id="GEK95936.1"/>
    </source>
</evidence>
<dbReference type="AlphaFoldDB" id="A0A511B676"/>
<accession>A0A511B676</accession>
<comment type="caution">
    <text evidence="1">The sequence shown here is derived from an EMBL/GenBank/DDBJ whole genome shotgun (WGS) entry which is preliminary data.</text>
</comment>
<reference evidence="1 2" key="1">
    <citation type="submission" date="2019-07" db="EMBL/GenBank/DDBJ databases">
        <title>Whole genome shotgun sequence of Gluconobacter kanchanaburiensis NBRC 103587.</title>
        <authorList>
            <person name="Hosoyama A."/>
            <person name="Uohara A."/>
            <person name="Ohji S."/>
            <person name="Ichikawa N."/>
        </authorList>
    </citation>
    <scope>NUCLEOTIDE SEQUENCE [LARGE SCALE GENOMIC DNA]</scope>
    <source>
        <strain evidence="1 2">NBRC 103587</strain>
    </source>
</reference>
<proteinExistence type="predicted"/>
<name>A0A511B676_9PROT</name>
<gene>
    <name evidence="1" type="ORF">GKA01_11330</name>
</gene>
<dbReference type="Proteomes" id="UP000321079">
    <property type="component" value="Unassembled WGS sequence"/>
</dbReference>